<accession>A0A183U3K5</accession>
<dbReference type="Proteomes" id="UP000050794">
    <property type="component" value="Unassembled WGS sequence"/>
</dbReference>
<evidence type="ECO:0000313" key="1">
    <source>
        <dbReference type="EMBL" id="VDM28792.1"/>
    </source>
</evidence>
<sequence length="146" mass="16708">MGLPLTIDLLDRDSFMILLEPPLTAERMLDHLQLADKYQHSNLFRACLLRIEGSFKTRVSQLISMRQFEQLPEAMRKEIFDRHCSGWALKDQHLAGIPTTRTFREVTLLKGGPPQSPLDKDDGFGALEEMRSVEAFGSAHDMKMTY</sequence>
<reference evidence="1 2" key="2">
    <citation type="submission" date="2018-11" db="EMBL/GenBank/DDBJ databases">
        <authorList>
            <consortium name="Pathogen Informatics"/>
        </authorList>
    </citation>
    <scope>NUCLEOTIDE SEQUENCE [LARGE SCALE GENOMIC DNA]</scope>
</reference>
<evidence type="ECO:0000313" key="2">
    <source>
        <dbReference type="Proteomes" id="UP000050794"/>
    </source>
</evidence>
<keyword evidence="2" id="KW-1185">Reference proteome</keyword>
<name>A0A183U3K5_TOXCA</name>
<protein>
    <submittedName>
        <fullName evidence="3">Sulfotransfer_1 domain-containing protein</fullName>
    </submittedName>
</protein>
<dbReference type="AlphaFoldDB" id="A0A183U3K5"/>
<organism evidence="2 3">
    <name type="scientific">Toxocara canis</name>
    <name type="common">Canine roundworm</name>
    <dbReference type="NCBI Taxonomy" id="6265"/>
    <lineage>
        <taxon>Eukaryota</taxon>
        <taxon>Metazoa</taxon>
        <taxon>Ecdysozoa</taxon>
        <taxon>Nematoda</taxon>
        <taxon>Chromadorea</taxon>
        <taxon>Rhabditida</taxon>
        <taxon>Spirurina</taxon>
        <taxon>Ascaridomorpha</taxon>
        <taxon>Ascaridoidea</taxon>
        <taxon>Toxocaridae</taxon>
        <taxon>Toxocara</taxon>
    </lineage>
</organism>
<evidence type="ECO:0000313" key="3">
    <source>
        <dbReference type="WBParaSite" id="TCNE_0000307501-mRNA-1"/>
    </source>
</evidence>
<reference evidence="3" key="1">
    <citation type="submission" date="2016-06" db="UniProtKB">
        <authorList>
            <consortium name="WormBaseParasite"/>
        </authorList>
    </citation>
    <scope>IDENTIFICATION</scope>
</reference>
<dbReference type="EMBL" id="UYWY01003627">
    <property type="protein sequence ID" value="VDM28792.1"/>
    <property type="molecule type" value="Genomic_DNA"/>
</dbReference>
<gene>
    <name evidence="1" type="ORF">TCNE_LOCUS3075</name>
</gene>
<proteinExistence type="predicted"/>
<dbReference type="WBParaSite" id="TCNE_0000307501-mRNA-1">
    <property type="protein sequence ID" value="TCNE_0000307501-mRNA-1"/>
    <property type="gene ID" value="TCNE_0000307501"/>
</dbReference>